<evidence type="ECO:0000313" key="2">
    <source>
        <dbReference type="EMBL" id="KAI9249740.1"/>
    </source>
</evidence>
<organism evidence="2 3">
    <name type="scientific">Phascolomyces articulosus</name>
    <dbReference type="NCBI Taxonomy" id="60185"/>
    <lineage>
        <taxon>Eukaryota</taxon>
        <taxon>Fungi</taxon>
        <taxon>Fungi incertae sedis</taxon>
        <taxon>Mucoromycota</taxon>
        <taxon>Mucoromycotina</taxon>
        <taxon>Mucoromycetes</taxon>
        <taxon>Mucorales</taxon>
        <taxon>Lichtheimiaceae</taxon>
        <taxon>Phascolomyces</taxon>
    </lineage>
</organism>
<dbReference type="EMBL" id="JAIXMP010000034">
    <property type="protein sequence ID" value="KAI9249740.1"/>
    <property type="molecule type" value="Genomic_DNA"/>
</dbReference>
<feature type="compositionally biased region" description="Low complexity" evidence="1">
    <location>
        <begin position="134"/>
        <end position="150"/>
    </location>
</feature>
<gene>
    <name evidence="2" type="ORF">BDA99DRAFT_523520</name>
</gene>
<reference evidence="2" key="2">
    <citation type="submission" date="2023-02" db="EMBL/GenBank/DDBJ databases">
        <authorList>
            <consortium name="DOE Joint Genome Institute"/>
            <person name="Mondo S.J."/>
            <person name="Chang Y."/>
            <person name="Wang Y."/>
            <person name="Ahrendt S."/>
            <person name="Andreopoulos W."/>
            <person name="Barry K."/>
            <person name="Beard J."/>
            <person name="Benny G.L."/>
            <person name="Blankenship S."/>
            <person name="Bonito G."/>
            <person name="Cuomo C."/>
            <person name="Desiro A."/>
            <person name="Gervers K.A."/>
            <person name="Hundley H."/>
            <person name="Kuo A."/>
            <person name="LaButti K."/>
            <person name="Lang B.F."/>
            <person name="Lipzen A."/>
            <person name="O'Donnell K."/>
            <person name="Pangilinan J."/>
            <person name="Reynolds N."/>
            <person name="Sandor L."/>
            <person name="Smith M.W."/>
            <person name="Tsang A."/>
            <person name="Grigoriev I.V."/>
            <person name="Stajich J.E."/>
            <person name="Spatafora J.W."/>
        </authorList>
    </citation>
    <scope>NUCLEOTIDE SEQUENCE</scope>
    <source>
        <strain evidence="2">RSA 2281</strain>
    </source>
</reference>
<protein>
    <submittedName>
        <fullName evidence="2">Uncharacterized protein</fullName>
    </submittedName>
</protein>
<proteinExistence type="predicted"/>
<reference evidence="2" key="1">
    <citation type="journal article" date="2022" name="IScience">
        <title>Evolution of zygomycete secretomes and the origins of terrestrial fungal ecologies.</title>
        <authorList>
            <person name="Chang Y."/>
            <person name="Wang Y."/>
            <person name="Mondo S."/>
            <person name="Ahrendt S."/>
            <person name="Andreopoulos W."/>
            <person name="Barry K."/>
            <person name="Beard J."/>
            <person name="Benny G.L."/>
            <person name="Blankenship S."/>
            <person name="Bonito G."/>
            <person name="Cuomo C."/>
            <person name="Desiro A."/>
            <person name="Gervers K.A."/>
            <person name="Hundley H."/>
            <person name="Kuo A."/>
            <person name="LaButti K."/>
            <person name="Lang B.F."/>
            <person name="Lipzen A."/>
            <person name="O'Donnell K."/>
            <person name="Pangilinan J."/>
            <person name="Reynolds N."/>
            <person name="Sandor L."/>
            <person name="Smith M.E."/>
            <person name="Tsang A."/>
            <person name="Grigoriev I.V."/>
            <person name="Stajich J.E."/>
            <person name="Spatafora J.W."/>
        </authorList>
    </citation>
    <scope>NUCLEOTIDE SEQUENCE</scope>
    <source>
        <strain evidence="2">RSA 2281</strain>
    </source>
</reference>
<keyword evidence="3" id="KW-1185">Reference proteome</keyword>
<feature type="compositionally biased region" description="Pro residues" evidence="1">
    <location>
        <begin position="94"/>
        <end position="103"/>
    </location>
</feature>
<dbReference type="Proteomes" id="UP001209540">
    <property type="component" value="Unassembled WGS sequence"/>
</dbReference>
<feature type="region of interest" description="Disordered" evidence="1">
    <location>
        <begin position="204"/>
        <end position="246"/>
    </location>
</feature>
<feature type="compositionally biased region" description="Low complexity" evidence="1">
    <location>
        <begin position="104"/>
        <end position="114"/>
    </location>
</feature>
<dbReference type="AlphaFoldDB" id="A0AAD5K410"/>
<accession>A0AAD5K410</accession>
<evidence type="ECO:0000256" key="1">
    <source>
        <dbReference type="SAM" id="MobiDB-lite"/>
    </source>
</evidence>
<evidence type="ECO:0000313" key="3">
    <source>
        <dbReference type="Proteomes" id="UP001209540"/>
    </source>
</evidence>
<comment type="caution">
    <text evidence="2">The sequence shown here is derived from an EMBL/GenBank/DDBJ whole genome shotgun (WGS) entry which is preliminary data.</text>
</comment>
<feature type="region of interest" description="Disordered" evidence="1">
    <location>
        <begin position="42"/>
        <end position="156"/>
    </location>
</feature>
<name>A0AAD5K410_9FUNG</name>
<sequence length="266" mass="30158">MSTVNVLEPATLNRLNPSSDMVFVAAVTVGDSRSYYFRQNLNTTPSSSPKYNAPKQIIPSVPRQRIKAPNNSFLSPIRSEKTPPRRHSNSSAALPPPRPPPSQLSPLGRRSSPLMASPLLSIQRQRKRDPAPEPSLSLQQQQQESQQPQQTQAVQKLKRPYPLIHAISSPTLLFPLKMNRRRRKVSFSEHVVVVRTIIHTDEDDIDEEEDENDKLKRQEEDDESCIYGWRRHSTGSAPTPSDDIENNEIAKQRILGVSKSLKRFVF</sequence>